<evidence type="ECO:0000256" key="1">
    <source>
        <dbReference type="ARBA" id="ARBA00022723"/>
    </source>
</evidence>
<evidence type="ECO:0000256" key="9">
    <source>
        <dbReference type="PIRSR" id="PIRSR604597-1"/>
    </source>
</evidence>
<dbReference type="PANTHER" id="PTHR30037:SF4">
    <property type="entry name" value="DNA-3-METHYLADENINE GLYCOSYLASE I"/>
    <property type="match status" value="1"/>
</dbReference>
<evidence type="ECO:0000256" key="7">
    <source>
        <dbReference type="ARBA" id="ARBA00057608"/>
    </source>
</evidence>
<evidence type="ECO:0000256" key="6">
    <source>
        <dbReference type="ARBA" id="ARBA00052558"/>
    </source>
</evidence>
<keyword evidence="11" id="KW-1185">Reference proteome</keyword>
<protein>
    <recommendedName>
        <fullName evidence="8">DNA-3-methyladenine glycosylase I</fullName>
        <ecNumber evidence="8">3.2.2.20</ecNumber>
    </recommendedName>
</protein>
<dbReference type="Gene3D" id="1.10.340.30">
    <property type="entry name" value="Hypothetical protein, domain 2"/>
    <property type="match status" value="1"/>
</dbReference>
<accession>F5R900</accession>
<dbReference type="NCBIfam" id="TIGR00624">
    <property type="entry name" value="tag"/>
    <property type="match status" value="1"/>
</dbReference>
<dbReference type="EC" id="3.2.2.20" evidence="8"/>
<name>F5R900_METUF</name>
<dbReference type="Proteomes" id="UP000005019">
    <property type="component" value="Unassembled WGS sequence"/>
</dbReference>
<dbReference type="GO" id="GO:0006284">
    <property type="term" value="P:base-excision repair"/>
    <property type="evidence" value="ECO:0007669"/>
    <property type="project" value="InterPro"/>
</dbReference>
<dbReference type="FunFam" id="1.10.340.30:FF:000009">
    <property type="entry name" value="DNA-3-methyladenine glycosylase I"/>
    <property type="match status" value="1"/>
</dbReference>
<feature type="binding site" evidence="9">
    <location>
        <position position="183"/>
    </location>
    <ligand>
        <name>Zn(2+)</name>
        <dbReference type="ChEBI" id="CHEBI:29105"/>
    </ligand>
</feature>
<dbReference type="InterPro" id="IPR005019">
    <property type="entry name" value="Adenine_glyco"/>
</dbReference>
<evidence type="ECO:0000256" key="3">
    <source>
        <dbReference type="ARBA" id="ARBA00022801"/>
    </source>
</evidence>
<evidence type="ECO:0000256" key="4">
    <source>
        <dbReference type="ARBA" id="ARBA00022833"/>
    </source>
</evidence>
<keyword evidence="1 9" id="KW-0479">Metal-binding</keyword>
<feature type="binding site" evidence="9">
    <location>
        <position position="21"/>
    </location>
    <ligand>
        <name>Zn(2+)</name>
        <dbReference type="ChEBI" id="CHEBI:29105"/>
    </ligand>
</feature>
<dbReference type="EMBL" id="AFHG01000030">
    <property type="protein sequence ID" value="EGK72967.1"/>
    <property type="molecule type" value="Genomic_DNA"/>
</dbReference>
<keyword evidence="5" id="KW-0234">DNA repair</keyword>
<evidence type="ECO:0000256" key="2">
    <source>
        <dbReference type="ARBA" id="ARBA00022763"/>
    </source>
</evidence>
<dbReference type="InterPro" id="IPR004597">
    <property type="entry name" value="Tag"/>
</dbReference>
<feature type="binding site" evidence="9">
    <location>
        <position position="8"/>
    </location>
    <ligand>
        <name>Zn(2+)</name>
        <dbReference type="ChEBI" id="CHEBI:29105"/>
    </ligand>
</feature>
<sequence length="194" mass="22102">MNVGPARCAWCGQDPLYVHYHDSEWGVPVRDERELFERLILEGAQAGLAWITILRKRDGYRRAFDGFDAERIAHYGEAERARLMADAGIVRNRLKIDATIGNARALLTMHERGESLADLLWDAVDGQPMVNHWRRMAECPGSTPLSDALSKELARKGFRFVGSTIVYAWMQSVGLVNDHLVDCFRHRELIRPLD</sequence>
<organism evidence="10 11">
    <name type="scientific">Methyloversatilis universalis (strain ATCC BAA-1314 / DSM 25237 / JCM 13912 / CCUG 52030 / FAM5)</name>
    <dbReference type="NCBI Taxonomy" id="1000565"/>
    <lineage>
        <taxon>Bacteria</taxon>
        <taxon>Pseudomonadati</taxon>
        <taxon>Pseudomonadota</taxon>
        <taxon>Betaproteobacteria</taxon>
        <taxon>Nitrosomonadales</taxon>
        <taxon>Sterolibacteriaceae</taxon>
        <taxon>Methyloversatilis</taxon>
    </lineage>
</organism>
<feature type="binding site" evidence="9">
    <location>
        <position position="179"/>
    </location>
    <ligand>
        <name>Zn(2+)</name>
        <dbReference type="ChEBI" id="CHEBI:29105"/>
    </ligand>
</feature>
<evidence type="ECO:0000313" key="10">
    <source>
        <dbReference type="EMBL" id="EGK72967.1"/>
    </source>
</evidence>
<dbReference type="OrthoDB" id="9807664at2"/>
<proteinExistence type="predicted"/>
<keyword evidence="3" id="KW-0378">Hydrolase</keyword>
<dbReference type="InterPro" id="IPR011257">
    <property type="entry name" value="DNA_glycosylase"/>
</dbReference>
<dbReference type="AlphaFoldDB" id="F5R900"/>
<evidence type="ECO:0000256" key="5">
    <source>
        <dbReference type="ARBA" id="ARBA00023204"/>
    </source>
</evidence>
<evidence type="ECO:0000256" key="8">
    <source>
        <dbReference type="ARBA" id="ARBA00066766"/>
    </source>
</evidence>
<comment type="catalytic activity">
    <reaction evidence="6">
        <text>Hydrolysis of alkylated DNA, releasing 3-methyladenine.</text>
        <dbReference type="EC" id="3.2.2.20"/>
    </reaction>
</comment>
<gene>
    <name evidence="10" type="ORF">METUNv1_00802</name>
</gene>
<comment type="function">
    <text evidence="7">Hydrolysis of the deoxyribose N-glycosidic bond to excise 3-methyladenine from the damaged DNA polymer formed by alkylation lesions.</text>
</comment>
<reference evidence="10 11" key="1">
    <citation type="journal article" date="2011" name="J. Bacteriol.">
        <title>Genome sequence of Methyloversatilis universalis FAM5T, a methylotrophic representative of the order Rhodocyclales.</title>
        <authorList>
            <person name="Kittichotirat W."/>
            <person name="Good N.M."/>
            <person name="Hall R."/>
            <person name="Bringel F."/>
            <person name="Lajus A."/>
            <person name="Medigue C."/>
            <person name="Smalley N.E."/>
            <person name="Beck D."/>
            <person name="Bumgarner R."/>
            <person name="Vuilleumier S."/>
            <person name="Kalyuzhnaya M.G."/>
        </authorList>
    </citation>
    <scope>NUCLEOTIDE SEQUENCE [LARGE SCALE GENOMIC DNA]</scope>
    <source>
        <strain evidence="11">ATCC BAA-1314 / JCM 13912 / FAM5</strain>
    </source>
</reference>
<dbReference type="GO" id="GO:0046872">
    <property type="term" value="F:metal ion binding"/>
    <property type="evidence" value="ECO:0007669"/>
    <property type="project" value="UniProtKB-KW"/>
</dbReference>
<keyword evidence="4 9" id="KW-0862">Zinc</keyword>
<evidence type="ECO:0000313" key="11">
    <source>
        <dbReference type="Proteomes" id="UP000005019"/>
    </source>
</evidence>
<dbReference type="GO" id="GO:0008725">
    <property type="term" value="F:DNA-3-methyladenine glycosylase activity"/>
    <property type="evidence" value="ECO:0007669"/>
    <property type="project" value="UniProtKB-EC"/>
</dbReference>
<comment type="caution">
    <text evidence="10">The sequence shown here is derived from an EMBL/GenBank/DDBJ whole genome shotgun (WGS) entry which is preliminary data.</text>
</comment>
<keyword evidence="2" id="KW-0227">DNA damage</keyword>
<dbReference type="STRING" id="1000565.METUNv1_00802"/>
<dbReference type="SUPFAM" id="SSF48150">
    <property type="entry name" value="DNA-glycosylase"/>
    <property type="match status" value="1"/>
</dbReference>
<dbReference type="Pfam" id="PF03352">
    <property type="entry name" value="Adenine_glyco"/>
    <property type="match status" value="1"/>
</dbReference>
<dbReference type="eggNOG" id="COG2818">
    <property type="taxonomic scope" value="Bacteria"/>
</dbReference>
<dbReference type="InterPro" id="IPR052891">
    <property type="entry name" value="DNA-3mA_glycosylase"/>
</dbReference>
<dbReference type="PANTHER" id="PTHR30037">
    <property type="entry name" value="DNA-3-METHYLADENINE GLYCOSYLASE 1"/>
    <property type="match status" value="1"/>
</dbReference>
<dbReference type="RefSeq" id="WP_008059044.1">
    <property type="nucleotide sequence ID" value="NZ_AFHG01000030.1"/>
</dbReference>